<evidence type="ECO:0000256" key="4">
    <source>
        <dbReference type="PROSITE-ProRule" id="PRU00228"/>
    </source>
</evidence>
<dbReference type="InterPro" id="IPR015153">
    <property type="entry name" value="EF-hand_dom_typ1"/>
</dbReference>
<sequence>MFIMDLESLERLNEIRPSVDRVAMKLRSLQRLCHMDAVCFRHITAALPLLQQEVGLNRQDVTETLKRIFHSVSQEVAGHVTLEAPEETCNLMFTLNDRSQAGFISAASLQTSLIALSAETLQVKYAALVSVAESSSGSVSQSGLRSLLQDLSQVPAAVQEEAVFGGVEAAMRSCFDGVLTPMASREHVLSWLQGEPCLLLWLPTLSVGQNVRHDVRCHTCRTRPVIGLRYRCRKCVNVHLCRSCFLSHRETRKHKSHHPLLEFCTQPTWRESLSSLAHSARHMLLPRRHTQREAESRGLVWAEPQNSAPPHSDASTHLAASVSHNASVQSLSCSSKTLQTDKETPTQQVTHNNNNNMK</sequence>
<dbReference type="SUPFAM" id="SSF47473">
    <property type="entry name" value="EF-hand"/>
    <property type="match status" value="2"/>
</dbReference>
<dbReference type="Gene3D" id="3.30.60.90">
    <property type="match status" value="1"/>
</dbReference>
<dbReference type="InParanoid" id="A0A6J2PBT8"/>
<accession>A0A6J2PBT8</accession>
<dbReference type="InterPro" id="IPR000433">
    <property type="entry name" value="Znf_ZZ"/>
</dbReference>
<protein>
    <submittedName>
        <fullName evidence="8">Dystrotelin</fullName>
    </submittedName>
</protein>
<dbReference type="GO" id="GO:0008270">
    <property type="term" value="F:zinc ion binding"/>
    <property type="evidence" value="ECO:0007669"/>
    <property type="project" value="UniProtKB-KW"/>
</dbReference>
<keyword evidence="1" id="KW-0479">Metal-binding</keyword>
<dbReference type="GO" id="GO:0005886">
    <property type="term" value="C:plasma membrane"/>
    <property type="evidence" value="ECO:0007669"/>
    <property type="project" value="TreeGrafter"/>
</dbReference>
<evidence type="ECO:0000313" key="8">
    <source>
        <dbReference type="RefSeq" id="XP_029282990.1"/>
    </source>
</evidence>
<dbReference type="Pfam" id="PF09069">
    <property type="entry name" value="EF-hand_3"/>
    <property type="match status" value="1"/>
</dbReference>
<evidence type="ECO:0000313" key="7">
    <source>
        <dbReference type="Proteomes" id="UP000504630"/>
    </source>
</evidence>
<evidence type="ECO:0000256" key="3">
    <source>
        <dbReference type="ARBA" id="ARBA00022833"/>
    </source>
</evidence>
<dbReference type="PROSITE" id="PS50135">
    <property type="entry name" value="ZF_ZZ_2"/>
    <property type="match status" value="1"/>
</dbReference>
<dbReference type="GO" id="GO:0045202">
    <property type="term" value="C:synapse"/>
    <property type="evidence" value="ECO:0007669"/>
    <property type="project" value="GOC"/>
</dbReference>
<proteinExistence type="predicted"/>
<feature type="domain" description="ZZ-type" evidence="6">
    <location>
        <begin position="212"/>
        <end position="268"/>
    </location>
</feature>
<dbReference type="Gene3D" id="1.10.238.10">
    <property type="entry name" value="EF-hand"/>
    <property type="match status" value="1"/>
</dbReference>
<dbReference type="GeneID" id="115005350"/>
<dbReference type="RefSeq" id="XP_029282990.1">
    <property type="nucleotide sequence ID" value="XM_029427130.1"/>
</dbReference>
<dbReference type="PANTHER" id="PTHR12268:SF18">
    <property type="entry name" value="DYSTROTELIN"/>
    <property type="match status" value="1"/>
</dbReference>
<reference evidence="8" key="1">
    <citation type="submission" date="2025-08" db="UniProtKB">
        <authorList>
            <consortium name="RefSeq"/>
        </authorList>
    </citation>
    <scope>IDENTIFICATION</scope>
</reference>
<dbReference type="AlphaFoldDB" id="A0A6J2PBT8"/>
<dbReference type="PANTHER" id="PTHR12268">
    <property type="entry name" value="E3 UBIQUITIN-PROTEIN LIGASE KCMF1"/>
    <property type="match status" value="1"/>
</dbReference>
<dbReference type="InterPro" id="IPR015154">
    <property type="entry name" value="EF-hand_dom_typ2"/>
</dbReference>
<gene>
    <name evidence="8" type="primary">dytn</name>
</gene>
<feature type="region of interest" description="Disordered" evidence="5">
    <location>
        <begin position="333"/>
        <end position="358"/>
    </location>
</feature>
<keyword evidence="7" id="KW-1185">Reference proteome</keyword>
<dbReference type="InterPro" id="IPR050774">
    <property type="entry name" value="KCMF1/Dystrophin"/>
</dbReference>
<dbReference type="InterPro" id="IPR043145">
    <property type="entry name" value="Znf_ZZ_sf"/>
</dbReference>
<dbReference type="InterPro" id="IPR011992">
    <property type="entry name" value="EF-hand-dom_pair"/>
</dbReference>
<dbReference type="SUPFAM" id="SSF57850">
    <property type="entry name" value="RING/U-box"/>
    <property type="match status" value="1"/>
</dbReference>
<keyword evidence="3" id="KW-0862">Zinc</keyword>
<evidence type="ECO:0000256" key="2">
    <source>
        <dbReference type="ARBA" id="ARBA00022771"/>
    </source>
</evidence>
<dbReference type="Pfam" id="PF00569">
    <property type="entry name" value="ZZ"/>
    <property type="match status" value="1"/>
</dbReference>
<evidence type="ECO:0000256" key="1">
    <source>
        <dbReference type="ARBA" id="ARBA00022723"/>
    </source>
</evidence>
<evidence type="ECO:0000259" key="6">
    <source>
        <dbReference type="PROSITE" id="PS50135"/>
    </source>
</evidence>
<dbReference type="GO" id="GO:0099536">
    <property type="term" value="P:synaptic signaling"/>
    <property type="evidence" value="ECO:0007669"/>
    <property type="project" value="TreeGrafter"/>
</dbReference>
<dbReference type="CTD" id="391475"/>
<dbReference type="PROSITE" id="PS01357">
    <property type="entry name" value="ZF_ZZ_1"/>
    <property type="match status" value="1"/>
</dbReference>
<dbReference type="Pfam" id="PF09068">
    <property type="entry name" value="EF-hand_2"/>
    <property type="match status" value="1"/>
</dbReference>
<feature type="compositionally biased region" description="Polar residues" evidence="5">
    <location>
        <begin position="345"/>
        <end position="358"/>
    </location>
</feature>
<dbReference type="SMART" id="SM00291">
    <property type="entry name" value="ZnF_ZZ"/>
    <property type="match status" value="1"/>
</dbReference>
<evidence type="ECO:0000256" key="5">
    <source>
        <dbReference type="SAM" id="MobiDB-lite"/>
    </source>
</evidence>
<organism evidence="7 8">
    <name type="scientific">Cottoperca gobio</name>
    <name type="common">Frogmouth</name>
    <name type="synonym">Aphritis gobio</name>
    <dbReference type="NCBI Taxonomy" id="56716"/>
    <lineage>
        <taxon>Eukaryota</taxon>
        <taxon>Metazoa</taxon>
        <taxon>Chordata</taxon>
        <taxon>Craniata</taxon>
        <taxon>Vertebrata</taxon>
        <taxon>Euteleostomi</taxon>
        <taxon>Actinopterygii</taxon>
        <taxon>Neopterygii</taxon>
        <taxon>Teleostei</taxon>
        <taxon>Neoteleostei</taxon>
        <taxon>Acanthomorphata</taxon>
        <taxon>Eupercaria</taxon>
        <taxon>Perciformes</taxon>
        <taxon>Notothenioidei</taxon>
        <taxon>Bovichtidae</taxon>
        <taxon>Cottoperca</taxon>
    </lineage>
</organism>
<keyword evidence="2 4" id="KW-0863">Zinc-finger</keyword>
<dbReference type="KEGG" id="cgob:115005350"/>
<name>A0A6J2PBT8_COTGO</name>
<dbReference type="Proteomes" id="UP000504630">
    <property type="component" value="Unplaced"/>
</dbReference>